<protein>
    <recommendedName>
        <fullName evidence="2">Inositol polyphosphate-related phosphatase domain-containing protein</fullName>
    </recommendedName>
</protein>
<dbReference type="GO" id="GO:0004439">
    <property type="term" value="F:phosphatidylinositol-4,5-bisphosphate 5-phosphatase activity"/>
    <property type="evidence" value="ECO:0007669"/>
    <property type="project" value="TreeGrafter"/>
</dbReference>
<dbReference type="HOGENOM" id="CLU_005289_1_0_1"/>
<feature type="compositionally biased region" description="Basic and acidic residues" evidence="1">
    <location>
        <begin position="375"/>
        <end position="386"/>
    </location>
</feature>
<keyword evidence="4" id="KW-1185">Reference proteome</keyword>
<dbReference type="PANTHER" id="PTHR11200">
    <property type="entry name" value="INOSITOL 5-PHOSPHATASE"/>
    <property type="match status" value="1"/>
</dbReference>
<dbReference type="OrthoDB" id="405996at2759"/>
<feature type="compositionally biased region" description="Low complexity" evidence="1">
    <location>
        <begin position="405"/>
        <end position="420"/>
    </location>
</feature>
<dbReference type="SUPFAM" id="SSF56219">
    <property type="entry name" value="DNase I-like"/>
    <property type="match status" value="1"/>
</dbReference>
<dbReference type="AlphaFoldDB" id="A0A067TBN6"/>
<dbReference type="Pfam" id="PF22669">
    <property type="entry name" value="Exo_endo_phos2"/>
    <property type="match status" value="2"/>
</dbReference>
<sequence length="767" mass="84850">MTRPGDIAQLTPVPDPKFFKVRLLTWNMHDELPKGDLQELFGEVPPYNNSNAKPGTFPNLPNDSNHSYHLVVVAGQECPTPSGIPMGLTAGFKILDKDRDKSKEFDKDHEKPALSKSKEKDRDEEDEELENPPSGWTSMVEDYLCHNGGSPSRTGSPSTADVGFPRPLMRRKSAKEKEPRKGPYQLLIKDRLMGIYLAIYIHRDLKPLVRGMSKSSVTAGLIGGRVGNKGGVGISLNIDGTTFLFLNAHLAAHEGKINHRLANFAKIKDELAVDDFLTSDDPRRIAEDVMDRFDFAFLLGDLNFRLDISRLHADWLISRQDYAQAFEFDQLNTLMKQGIFFNGFHEAPINFPPTFKYDVWRTLKRSKTSRSKFFKTGDRSGHPAEVDEREIEGTEEGDEDMEAASITSTSVTSVLSRPTTEPGNYEDAYFYASQSLSTPGLSSATRSSTTSVVAKKAKVKWLSLLSPSFVTFPRSQGAKNGEPWGLPPTPVTAVPSIPSSPLAQVANASDMSHEMGRKRFLRPPPMILVNSSGKLNNLQENVDLEEKGVYDSSSKKRVPSWCDRILWKTTVLPDVTPDELDDEDIPQRPRGRVGHFLANAFRPGSSRSVTPLATVALSGGMTILSPPATRSPYSLAVDYPSPRESPANYPDPRLRRANTAFSPPPTAPLPSHYPPRRSTAFDSAGSPLFAERPQSATPSIWRFLPAFLSPTHNQGPVAVDAPQSLPPLPLKGDVICLNYSTLDDRGMRRLEGRSDHRPVIGTYAIYV</sequence>
<evidence type="ECO:0000313" key="4">
    <source>
        <dbReference type="Proteomes" id="UP000027222"/>
    </source>
</evidence>
<feature type="compositionally biased region" description="Acidic residues" evidence="1">
    <location>
        <begin position="387"/>
        <end position="402"/>
    </location>
</feature>
<proteinExistence type="predicted"/>
<feature type="compositionally biased region" description="Basic and acidic residues" evidence="1">
    <location>
        <begin position="101"/>
        <end position="121"/>
    </location>
</feature>
<feature type="region of interest" description="Disordered" evidence="1">
    <location>
        <begin position="373"/>
        <end position="420"/>
    </location>
</feature>
<dbReference type="InterPro" id="IPR036691">
    <property type="entry name" value="Endo/exonu/phosph_ase_sf"/>
</dbReference>
<name>A0A067TBN6_GALM3</name>
<accession>A0A067TBN6</accession>
<organism evidence="3 4">
    <name type="scientific">Galerina marginata (strain CBS 339.88)</name>
    <dbReference type="NCBI Taxonomy" id="685588"/>
    <lineage>
        <taxon>Eukaryota</taxon>
        <taxon>Fungi</taxon>
        <taxon>Dikarya</taxon>
        <taxon>Basidiomycota</taxon>
        <taxon>Agaricomycotina</taxon>
        <taxon>Agaricomycetes</taxon>
        <taxon>Agaricomycetidae</taxon>
        <taxon>Agaricales</taxon>
        <taxon>Agaricineae</taxon>
        <taxon>Strophariaceae</taxon>
        <taxon>Galerina</taxon>
    </lineage>
</organism>
<feature type="region of interest" description="Disordered" evidence="1">
    <location>
        <begin position="101"/>
        <end position="181"/>
    </location>
</feature>
<dbReference type="STRING" id="685588.A0A067TBN6"/>
<feature type="region of interest" description="Disordered" evidence="1">
    <location>
        <begin position="657"/>
        <end position="678"/>
    </location>
</feature>
<dbReference type="PANTHER" id="PTHR11200:SF275">
    <property type="entry name" value="LD06095P"/>
    <property type="match status" value="1"/>
</dbReference>
<evidence type="ECO:0000259" key="2">
    <source>
        <dbReference type="SMART" id="SM00128"/>
    </source>
</evidence>
<dbReference type="Proteomes" id="UP000027222">
    <property type="component" value="Unassembled WGS sequence"/>
</dbReference>
<evidence type="ECO:0000313" key="3">
    <source>
        <dbReference type="EMBL" id="KDR76398.1"/>
    </source>
</evidence>
<dbReference type="EMBL" id="KL142379">
    <property type="protein sequence ID" value="KDR76398.1"/>
    <property type="molecule type" value="Genomic_DNA"/>
</dbReference>
<dbReference type="Gene3D" id="3.60.10.10">
    <property type="entry name" value="Endonuclease/exonuclease/phosphatase"/>
    <property type="match status" value="2"/>
</dbReference>
<gene>
    <name evidence="3" type="ORF">GALMADRAFT_247864</name>
</gene>
<reference evidence="4" key="1">
    <citation type="journal article" date="2014" name="Proc. Natl. Acad. Sci. U.S.A.">
        <title>Extensive sampling of basidiomycete genomes demonstrates inadequacy of the white-rot/brown-rot paradigm for wood decay fungi.</title>
        <authorList>
            <person name="Riley R."/>
            <person name="Salamov A.A."/>
            <person name="Brown D.W."/>
            <person name="Nagy L.G."/>
            <person name="Floudas D."/>
            <person name="Held B.W."/>
            <person name="Levasseur A."/>
            <person name="Lombard V."/>
            <person name="Morin E."/>
            <person name="Otillar R."/>
            <person name="Lindquist E.A."/>
            <person name="Sun H."/>
            <person name="LaButti K.M."/>
            <person name="Schmutz J."/>
            <person name="Jabbour D."/>
            <person name="Luo H."/>
            <person name="Baker S.E."/>
            <person name="Pisabarro A.G."/>
            <person name="Walton J.D."/>
            <person name="Blanchette R.A."/>
            <person name="Henrissat B."/>
            <person name="Martin F."/>
            <person name="Cullen D."/>
            <person name="Hibbett D.S."/>
            <person name="Grigoriev I.V."/>
        </authorList>
    </citation>
    <scope>NUCLEOTIDE SEQUENCE [LARGE SCALE GENOMIC DNA]</scope>
    <source>
        <strain evidence="4">CBS 339.88</strain>
    </source>
</reference>
<feature type="compositionally biased region" description="Pro residues" evidence="1">
    <location>
        <begin position="662"/>
        <end position="673"/>
    </location>
</feature>
<feature type="domain" description="Inositol polyphosphate-related phosphatase" evidence="2">
    <location>
        <begin position="90"/>
        <end position="412"/>
    </location>
</feature>
<dbReference type="SMART" id="SM00128">
    <property type="entry name" value="IPPc"/>
    <property type="match status" value="1"/>
</dbReference>
<evidence type="ECO:0000256" key="1">
    <source>
        <dbReference type="SAM" id="MobiDB-lite"/>
    </source>
</evidence>
<feature type="compositionally biased region" description="Low complexity" evidence="1">
    <location>
        <begin position="148"/>
        <end position="159"/>
    </location>
</feature>
<dbReference type="InterPro" id="IPR046985">
    <property type="entry name" value="IP5"/>
</dbReference>
<dbReference type="GO" id="GO:0046856">
    <property type="term" value="P:phosphatidylinositol dephosphorylation"/>
    <property type="evidence" value="ECO:0007669"/>
    <property type="project" value="InterPro"/>
</dbReference>
<dbReference type="InterPro" id="IPR000300">
    <property type="entry name" value="IPPc"/>
</dbReference>